<dbReference type="AlphaFoldDB" id="A0A1G6PXZ3"/>
<dbReference type="RefSeq" id="WP_176954366.1">
    <property type="nucleotide sequence ID" value="NZ_FMZO01000004.1"/>
</dbReference>
<name>A0A1G6PXZ3_NIADE</name>
<evidence type="ECO:0000313" key="1">
    <source>
        <dbReference type="EMBL" id="SDC84993.1"/>
    </source>
</evidence>
<keyword evidence="2" id="KW-1185">Reference proteome</keyword>
<sequence>MKNSAKILLLILVLLFTVPVLFYKVVLNKVKADRPDIYKALTENRRVIDEATEVLKH</sequence>
<dbReference type="STRING" id="1285928.SAMN04487894_104205"/>
<protein>
    <submittedName>
        <fullName evidence="1">Uncharacterized protein</fullName>
    </submittedName>
</protein>
<gene>
    <name evidence="1" type="ORF">SAMN04487894_104205</name>
</gene>
<accession>A0A1G6PXZ3</accession>
<dbReference type="EMBL" id="FMZO01000004">
    <property type="protein sequence ID" value="SDC84993.1"/>
    <property type="molecule type" value="Genomic_DNA"/>
</dbReference>
<reference evidence="2" key="1">
    <citation type="submission" date="2016-10" db="EMBL/GenBank/DDBJ databases">
        <authorList>
            <person name="Varghese N."/>
            <person name="Submissions S."/>
        </authorList>
    </citation>
    <scope>NUCLEOTIDE SEQUENCE [LARGE SCALE GENOMIC DNA]</scope>
    <source>
        <strain evidence="2">DSM 25811 / CCM 8410 / LMG 26954 / E90</strain>
    </source>
</reference>
<organism evidence="1 2">
    <name type="scientific">Niabella drilacis (strain DSM 25811 / CCM 8410 / CCUG 62505 / LMG 26954 / E90)</name>
    <dbReference type="NCBI Taxonomy" id="1285928"/>
    <lineage>
        <taxon>Bacteria</taxon>
        <taxon>Pseudomonadati</taxon>
        <taxon>Bacteroidota</taxon>
        <taxon>Chitinophagia</taxon>
        <taxon>Chitinophagales</taxon>
        <taxon>Chitinophagaceae</taxon>
        <taxon>Niabella</taxon>
    </lineage>
</organism>
<evidence type="ECO:0000313" key="2">
    <source>
        <dbReference type="Proteomes" id="UP000198757"/>
    </source>
</evidence>
<dbReference type="Proteomes" id="UP000198757">
    <property type="component" value="Unassembled WGS sequence"/>
</dbReference>
<proteinExistence type="predicted"/>